<dbReference type="RefSeq" id="WP_344771782.1">
    <property type="nucleotide sequence ID" value="NZ_BAABAH010000001.1"/>
</dbReference>
<dbReference type="InterPro" id="IPR019776">
    <property type="entry name" value="Flagellar_basal_body_rod_CS"/>
</dbReference>
<evidence type="ECO:0000313" key="5">
    <source>
        <dbReference type="Proteomes" id="UP001501821"/>
    </source>
</evidence>
<evidence type="ECO:0000259" key="3">
    <source>
        <dbReference type="Pfam" id="PF06429"/>
    </source>
</evidence>
<comment type="caution">
    <text evidence="4">The sequence shown here is derived from an EMBL/GenBank/DDBJ whole genome shotgun (WGS) entry which is preliminary data.</text>
</comment>
<dbReference type="InterPro" id="IPR010930">
    <property type="entry name" value="Flg_bb/hook_C_dom"/>
</dbReference>
<organism evidence="4 5">
    <name type="scientific">Nocardioides panacisoli</name>
    <dbReference type="NCBI Taxonomy" id="627624"/>
    <lineage>
        <taxon>Bacteria</taxon>
        <taxon>Bacillati</taxon>
        <taxon>Actinomycetota</taxon>
        <taxon>Actinomycetes</taxon>
        <taxon>Propionibacteriales</taxon>
        <taxon>Nocardioidaceae</taxon>
        <taxon>Nocardioides</taxon>
    </lineage>
</organism>
<dbReference type="EMBL" id="BAABAH010000001">
    <property type="protein sequence ID" value="GAA3801741.1"/>
    <property type="molecule type" value="Genomic_DNA"/>
</dbReference>
<dbReference type="Pfam" id="PF06429">
    <property type="entry name" value="Flg_bbr_C"/>
    <property type="match status" value="1"/>
</dbReference>
<proteinExistence type="inferred from homology"/>
<evidence type="ECO:0000256" key="1">
    <source>
        <dbReference type="ARBA" id="ARBA00009677"/>
    </source>
</evidence>
<dbReference type="Proteomes" id="UP001501821">
    <property type="component" value="Unassembled WGS sequence"/>
</dbReference>
<comment type="similarity">
    <text evidence="1">Belongs to the flagella basal body rod proteins family.</text>
</comment>
<dbReference type="PANTHER" id="PTHR30435">
    <property type="entry name" value="FLAGELLAR PROTEIN"/>
    <property type="match status" value="1"/>
</dbReference>
<gene>
    <name evidence="4" type="primary">flgC</name>
    <name evidence="4" type="ORF">GCM10022242_00850</name>
</gene>
<dbReference type="PROSITE" id="PS00588">
    <property type="entry name" value="FLAGELLA_BB_ROD"/>
    <property type="match status" value="1"/>
</dbReference>
<reference evidence="5" key="1">
    <citation type="journal article" date="2019" name="Int. J. Syst. Evol. Microbiol.">
        <title>The Global Catalogue of Microorganisms (GCM) 10K type strain sequencing project: providing services to taxonomists for standard genome sequencing and annotation.</title>
        <authorList>
            <consortium name="The Broad Institute Genomics Platform"/>
            <consortium name="The Broad Institute Genome Sequencing Center for Infectious Disease"/>
            <person name="Wu L."/>
            <person name="Ma J."/>
        </authorList>
    </citation>
    <scope>NUCLEOTIDE SEQUENCE [LARGE SCALE GENOMIC DNA]</scope>
    <source>
        <strain evidence="5">JCM 16953</strain>
    </source>
</reference>
<feature type="domain" description="Flagellar basal body rod protein N-terminal" evidence="2">
    <location>
        <begin position="9"/>
        <end position="34"/>
    </location>
</feature>
<feature type="domain" description="Flagellar basal-body/hook protein C-terminal" evidence="3">
    <location>
        <begin position="83"/>
        <end position="127"/>
    </location>
</feature>
<keyword evidence="4" id="KW-0966">Cell projection</keyword>
<keyword evidence="4" id="KW-0969">Cilium</keyword>
<dbReference type="Pfam" id="PF00460">
    <property type="entry name" value="Flg_bb_rod"/>
    <property type="match status" value="1"/>
</dbReference>
<name>A0ABP7HTK7_9ACTN</name>
<protein>
    <submittedName>
        <fullName evidence="4">Flagellar basal body rod protein FlgC</fullName>
    </submittedName>
</protein>
<evidence type="ECO:0000313" key="4">
    <source>
        <dbReference type="EMBL" id="GAA3801741.1"/>
    </source>
</evidence>
<sequence length="130" mass="13482">MGAFDALGIANSALGAHQTWLDAIADNIANINTVEPTSQTAFQATYVQFGADPNGGVEVTGLAKGDPQGRLVSDPGNPLADADGYVRQPDIDMASEMGQLVMAQRGFQAAVQVTKTAQDTYTAALQIGAR</sequence>
<keyword evidence="4" id="KW-0282">Flagellum</keyword>
<dbReference type="PANTHER" id="PTHR30435:SF2">
    <property type="entry name" value="FLAGELLAR BASAL-BODY ROD PROTEIN FLGC"/>
    <property type="match status" value="1"/>
</dbReference>
<accession>A0ABP7HTK7</accession>
<dbReference type="InterPro" id="IPR001444">
    <property type="entry name" value="Flag_bb_rod_N"/>
</dbReference>
<evidence type="ECO:0000259" key="2">
    <source>
        <dbReference type="Pfam" id="PF00460"/>
    </source>
</evidence>
<keyword evidence="5" id="KW-1185">Reference proteome</keyword>